<dbReference type="InterPro" id="IPR019364">
    <property type="entry name" value="Mediatior_Med8_fun/met"/>
</dbReference>
<dbReference type="Proteomes" id="UP000281549">
    <property type="component" value="Unassembled WGS sequence"/>
</dbReference>
<evidence type="ECO:0000256" key="1">
    <source>
        <dbReference type="RuleBase" id="RU364144"/>
    </source>
</evidence>
<keyword evidence="1" id="KW-0539">Nucleus</keyword>
<evidence type="ECO:0000313" key="3">
    <source>
        <dbReference type="Proteomes" id="UP000281549"/>
    </source>
</evidence>
<dbReference type="GO" id="GO:0016592">
    <property type="term" value="C:mediator complex"/>
    <property type="evidence" value="ECO:0007669"/>
    <property type="project" value="InterPro"/>
</dbReference>
<comment type="function">
    <text evidence="1">Component of the Mediator complex, a coactivator involved in the regulated transcription of nearly all RNA polymerase II-dependent genes. Mediator functions as a bridge to convey information from gene-specific regulatory proteins to the basal RNA polymerase II transcription machinery. Mediator is recruited to promoters by direct interactions with regulatory proteins and serves as a scaffold for the assembly of a functional preinitiation complex with RNA polymerase II and the general transcription factors.</text>
</comment>
<keyword evidence="1" id="KW-0010">Activator</keyword>
<reference evidence="3" key="1">
    <citation type="journal article" date="2018" name="Nat. Microbiol.">
        <title>Leveraging single-cell genomics to expand the fungal tree of life.</title>
        <authorList>
            <person name="Ahrendt S.R."/>
            <person name="Quandt C.A."/>
            <person name="Ciobanu D."/>
            <person name="Clum A."/>
            <person name="Salamov A."/>
            <person name="Andreopoulos B."/>
            <person name="Cheng J.F."/>
            <person name="Woyke T."/>
            <person name="Pelin A."/>
            <person name="Henrissat B."/>
            <person name="Reynolds N.K."/>
            <person name="Benny G.L."/>
            <person name="Smith M.E."/>
            <person name="James T.Y."/>
            <person name="Grigoriev I.V."/>
        </authorList>
    </citation>
    <scope>NUCLEOTIDE SEQUENCE [LARGE SCALE GENOMIC DNA]</scope>
    <source>
        <strain evidence="3">CSF55</strain>
    </source>
</reference>
<dbReference type="EMBL" id="ML005633">
    <property type="protein sequence ID" value="RKP17896.1"/>
    <property type="molecule type" value="Genomic_DNA"/>
</dbReference>
<keyword evidence="1" id="KW-0804">Transcription</keyword>
<comment type="similarity">
    <text evidence="1">Belongs to the Mediator complex subunit 8 family.</text>
</comment>
<organism evidence="2 3">
    <name type="scientific">Rozella allomycis (strain CSF55)</name>
    <dbReference type="NCBI Taxonomy" id="988480"/>
    <lineage>
        <taxon>Eukaryota</taxon>
        <taxon>Fungi</taxon>
        <taxon>Fungi incertae sedis</taxon>
        <taxon>Cryptomycota</taxon>
        <taxon>Cryptomycota incertae sedis</taxon>
        <taxon>Rozella</taxon>
    </lineage>
</organism>
<comment type="subunit">
    <text evidence="1">Component of the Mediator complex.</text>
</comment>
<dbReference type="Pfam" id="PF10232">
    <property type="entry name" value="Med8"/>
    <property type="match status" value="1"/>
</dbReference>
<comment type="subcellular location">
    <subcellularLocation>
        <location evidence="1">Nucleus</location>
    </subcellularLocation>
</comment>
<sequence>MKGQHQYLSLRSRFIKLQESLHFFIQDTVQNPLVWSDSLDRFNLLSSQFYNLLYELTPELKNEAIFPIKTLPDPNIIPNVFMRTRLIPEIEDYHKELEMVDDNVEDDEAFERLVEEHDDVCKKLIMAFDELSDEYHLQDRGKVDIKTSVNKEEPDDRLLNILKYMNTGGVE</sequence>
<protein>
    <recommendedName>
        <fullName evidence="1">Mediator of RNA polymerase II transcription subunit 8</fullName>
    </recommendedName>
    <alternativeName>
        <fullName evidence="1">Mediator complex subunit 8</fullName>
    </alternativeName>
</protein>
<proteinExistence type="inferred from homology"/>
<accession>A0A4P9YES4</accession>
<keyword evidence="1" id="KW-0805">Transcription regulation</keyword>
<name>A0A4P9YES4_ROZAC</name>
<evidence type="ECO:0000313" key="2">
    <source>
        <dbReference type="EMBL" id="RKP17896.1"/>
    </source>
</evidence>
<gene>
    <name evidence="1" type="primary">MED8</name>
    <name evidence="2" type="ORF">ROZALSC1DRAFT_23753</name>
</gene>
<dbReference type="GO" id="GO:0003712">
    <property type="term" value="F:transcription coregulator activity"/>
    <property type="evidence" value="ECO:0007669"/>
    <property type="project" value="InterPro"/>
</dbReference>
<dbReference type="GO" id="GO:0006357">
    <property type="term" value="P:regulation of transcription by RNA polymerase II"/>
    <property type="evidence" value="ECO:0007669"/>
    <property type="project" value="InterPro"/>
</dbReference>
<dbReference type="AlphaFoldDB" id="A0A4P9YES4"/>